<gene>
    <name evidence="1" type="ORF">MSIBF_A2050007</name>
</gene>
<sequence length="39" mass="4374">MTKGKKHAEEVANYLNEKNIKILSVCRIIKGCILNISNS</sequence>
<reference evidence="1" key="1">
    <citation type="submission" date="2014-09" db="EMBL/GenBank/DDBJ databases">
        <authorList>
            <person name="Probst J Alexander"/>
        </authorList>
    </citation>
    <scope>NUCLEOTIDE SEQUENCE</scope>
</reference>
<dbReference type="AlphaFoldDB" id="A0A098E9N7"/>
<dbReference type="EMBL" id="CCXY01000119">
    <property type="protein sequence ID" value="CEG12229.1"/>
    <property type="molecule type" value="Genomic_DNA"/>
</dbReference>
<protein>
    <submittedName>
        <fullName evidence="1">Uncharacterized protein</fullName>
    </submittedName>
</protein>
<organism evidence="1">
    <name type="scientific">groundwater metagenome</name>
    <dbReference type="NCBI Taxonomy" id="717931"/>
    <lineage>
        <taxon>unclassified sequences</taxon>
        <taxon>metagenomes</taxon>
        <taxon>ecological metagenomes</taxon>
    </lineage>
</organism>
<accession>A0A098E9N7</accession>
<name>A0A098E9N7_9ZZZZ</name>
<proteinExistence type="predicted"/>
<evidence type="ECO:0000313" key="1">
    <source>
        <dbReference type="EMBL" id="CEG12229.1"/>
    </source>
</evidence>